<dbReference type="PROSITE" id="PS50041">
    <property type="entry name" value="C_TYPE_LECTIN_2"/>
    <property type="match status" value="1"/>
</dbReference>
<feature type="domain" description="C-type lectin" evidence="1">
    <location>
        <begin position="178"/>
        <end position="295"/>
    </location>
</feature>
<evidence type="ECO:0000259" key="1">
    <source>
        <dbReference type="PROSITE" id="PS50041"/>
    </source>
</evidence>
<organism evidence="2 3">
    <name type="scientific">Mytilus galloprovincialis</name>
    <name type="common">Mediterranean mussel</name>
    <dbReference type="NCBI Taxonomy" id="29158"/>
    <lineage>
        <taxon>Eukaryota</taxon>
        <taxon>Metazoa</taxon>
        <taxon>Spiralia</taxon>
        <taxon>Lophotrochozoa</taxon>
        <taxon>Mollusca</taxon>
        <taxon>Bivalvia</taxon>
        <taxon>Autobranchia</taxon>
        <taxon>Pteriomorphia</taxon>
        <taxon>Mytilida</taxon>
        <taxon>Mytiloidea</taxon>
        <taxon>Mytilidae</taxon>
        <taxon>Mytilinae</taxon>
        <taxon>Mytilus</taxon>
    </lineage>
</organism>
<dbReference type="InterPro" id="IPR016187">
    <property type="entry name" value="CTDL_fold"/>
</dbReference>
<dbReference type="SUPFAM" id="SSF56436">
    <property type="entry name" value="C-type lectin-like"/>
    <property type="match status" value="1"/>
</dbReference>
<accession>A0A8B6CQM8</accession>
<dbReference type="CDD" id="cd00037">
    <property type="entry name" value="CLECT"/>
    <property type="match status" value="1"/>
</dbReference>
<gene>
    <name evidence="2" type="ORF">MGAL_10B071238</name>
</gene>
<evidence type="ECO:0000313" key="2">
    <source>
        <dbReference type="EMBL" id="VDI08601.1"/>
    </source>
</evidence>
<dbReference type="EMBL" id="UYJE01002204">
    <property type="protein sequence ID" value="VDI08601.1"/>
    <property type="molecule type" value="Genomic_DNA"/>
</dbReference>
<comment type="caution">
    <text evidence="2">The sequence shown here is derived from an EMBL/GenBank/DDBJ whole genome shotgun (WGS) entry which is preliminary data.</text>
</comment>
<protein>
    <recommendedName>
        <fullName evidence="1">C-type lectin domain-containing protein</fullName>
    </recommendedName>
</protein>
<dbReference type="AlphaFoldDB" id="A0A8B6CQM8"/>
<sequence length="307" mass="35156">MLEGVRRKSPKLSDIRLTLEILNKLYDHSIRCSSHYESCLFASAFSLAFIALLRIGELTADTSTDIGAHTIFINDLSLKFSNNKYELHLKIKFAVRKLTREKLRGKNSKRGLSIKFKTVHKRDGNDEMGRMKKRKILKTTAFHKIFNIQPAASIKRTDKIRFCVNAKLDDCTSPYQRIGDGCYLIINDKVSGDAAFALCTERGAYLANFETLEEAMTMKLKLQRMNTGLHYYVGARNINHYIPFGDWRWIKNGKMNNFTYLAFDDSQPNGNNKNPEDCMFFYAAVGYKFHDVPCDNGGYLGGYICEQ</sequence>
<dbReference type="InterPro" id="IPR001304">
    <property type="entry name" value="C-type_lectin-like"/>
</dbReference>
<evidence type="ECO:0000313" key="3">
    <source>
        <dbReference type="Proteomes" id="UP000596742"/>
    </source>
</evidence>
<dbReference type="Proteomes" id="UP000596742">
    <property type="component" value="Unassembled WGS sequence"/>
</dbReference>
<dbReference type="OrthoDB" id="6047911at2759"/>
<dbReference type="Pfam" id="PF00059">
    <property type="entry name" value="Lectin_C"/>
    <property type="match status" value="1"/>
</dbReference>
<reference evidence="2" key="1">
    <citation type="submission" date="2018-11" db="EMBL/GenBank/DDBJ databases">
        <authorList>
            <person name="Alioto T."/>
            <person name="Alioto T."/>
        </authorList>
    </citation>
    <scope>NUCLEOTIDE SEQUENCE</scope>
</reference>
<keyword evidence="3" id="KW-1185">Reference proteome</keyword>
<dbReference type="InterPro" id="IPR016186">
    <property type="entry name" value="C-type_lectin-like/link_sf"/>
</dbReference>
<dbReference type="SMART" id="SM00034">
    <property type="entry name" value="CLECT"/>
    <property type="match status" value="1"/>
</dbReference>
<name>A0A8B6CQM8_MYTGA</name>
<proteinExistence type="predicted"/>
<dbReference type="Gene3D" id="3.10.100.10">
    <property type="entry name" value="Mannose-Binding Protein A, subunit A"/>
    <property type="match status" value="1"/>
</dbReference>